<name>A0AA35TTP2_GEOBA</name>
<dbReference type="Proteomes" id="UP001174909">
    <property type="component" value="Unassembled WGS sequence"/>
</dbReference>
<feature type="region of interest" description="Disordered" evidence="1">
    <location>
        <begin position="37"/>
        <end position="65"/>
    </location>
</feature>
<evidence type="ECO:0000313" key="2">
    <source>
        <dbReference type="EMBL" id="CAI8052896.1"/>
    </source>
</evidence>
<evidence type="ECO:0000256" key="1">
    <source>
        <dbReference type="SAM" id="MobiDB-lite"/>
    </source>
</evidence>
<accession>A0AA35TTP2</accession>
<organism evidence="2 3">
    <name type="scientific">Geodia barretti</name>
    <name type="common">Barrett's horny sponge</name>
    <dbReference type="NCBI Taxonomy" id="519541"/>
    <lineage>
        <taxon>Eukaryota</taxon>
        <taxon>Metazoa</taxon>
        <taxon>Porifera</taxon>
        <taxon>Demospongiae</taxon>
        <taxon>Heteroscleromorpha</taxon>
        <taxon>Tetractinellida</taxon>
        <taxon>Astrophorina</taxon>
        <taxon>Geodiidae</taxon>
        <taxon>Geodia</taxon>
    </lineage>
</organism>
<gene>
    <name evidence="2" type="ORF">GBAR_LOCUS28940</name>
</gene>
<sequence>MTLLSYRHMDPLEIWPAPLSVQLVQSYSSTLARVGAQSRTFPRDSAQQSGSTSPSTARSWQCNSS</sequence>
<proteinExistence type="predicted"/>
<reference evidence="2" key="1">
    <citation type="submission" date="2023-03" db="EMBL/GenBank/DDBJ databases">
        <authorList>
            <person name="Steffen K."/>
            <person name="Cardenas P."/>
        </authorList>
    </citation>
    <scope>NUCLEOTIDE SEQUENCE</scope>
</reference>
<dbReference type="EMBL" id="CASHTH010004049">
    <property type="protein sequence ID" value="CAI8052896.1"/>
    <property type="molecule type" value="Genomic_DNA"/>
</dbReference>
<evidence type="ECO:0000313" key="3">
    <source>
        <dbReference type="Proteomes" id="UP001174909"/>
    </source>
</evidence>
<protein>
    <submittedName>
        <fullName evidence="2">Uncharacterized protein</fullName>
    </submittedName>
</protein>
<comment type="caution">
    <text evidence="2">The sequence shown here is derived from an EMBL/GenBank/DDBJ whole genome shotgun (WGS) entry which is preliminary data.</text>
</comment>
<dbReference type="AlphaFoldDB" id="A0AA35TTP2"/>
<keyword evidence="3" id="KW-1185">Reference proteome</keyword>